<name>A0AA43XIK2_9CLOT</name>
<gene>
    <name evidence="2" type="ORF">ISALK_01840</name>
</gene>
<feature type="domain" description="Thioredoxin-like fold" evidence="1">
    <location>
        <begin position="1"/>
        <end position="55"/>
    </location>
</feature>
<comment type="caution">
    <text evidence="2">The sequence shown here is derived from an EMBL/GenBank/DDBJ whole genome shotgun (WGS) entry which is preliminary data.</text>
</comment>
<evidence type="ECO:0000313" key="3">
    <source>
        <dbReference type="Proteomes" id="UP000449710"/>
    </source>
</evidence>
<organism evidence="2 3">
    <name type="scientific">Isachenkonia alkalipeptolytica</name>
    <dbReference type="NCBI Taxonomy" id="2565777"/>
    <lineage>
        <taxon>Bacteria</taxon>
        <taxon>Bacillati</taxon>
        <taxon>Bacillota</taxon>
        <taxon>Clostridia</taxon>
        <taxon>Eubacteriales</taxon>
        <taxon>Clostridiaceae</taxon>
        <taxon>Isachenkonia</taxon>
    </lineage>
</organism>
<accession>A0AA43XIK2</accession>
<dbReference type="InterPro" id="IPR012336">
    <property type="entry name" value="Thioredoxin-like_fold"/>
</dbReference>
<proteinExistence type="predicted"/>
<dbReference type="EMBL" id="SUMG01000002">
    <property type="protein sequence ID" value="NBG87232.1"/>
    <property type="molecule type" value="Genomic_DNA"/>
</dbReference>
<evidence type="ECO:0000313" key="2">
    <source>
        <dbReference type="EMBL" id="NBG87232.1"/>
    </source>
</evidence>
<dbReference type="Gene3D" id="3.40.30.10">
    <property type="entry name" value="Glutaredoxin"/>
    <property type="match status" value="1"/>
</dbReference>
<dbReference type="Proteomes" id="UP000449710">
    <property type="component" value="Unassembled WGS sequence"/>
</dbReference>
<dbReference type="Pfam" id="PF13192">
    <property type="entry name" value="Thioredoxin_3"/>
    <property type="match status" value="1"/>
</dbReference>
<sequence>MVDEALKRGNLKSEIIMICNPLEFEKYGVTKTPALIINDEIAVEGWVPSIFKMPDILEKFRR</sequence>
<reference evidence="2 3" key="1">
    <citation type="submission" date="2019-04" db="EMBL/GenBank/DDBJ databases">
        <title>Isachenkonia alkalipeptolytica gen. nov. sp. nov. a new anaerobic, alkiliphilic organothrophic bacterium capable to reduce synthesized ferrihydrite isolated from a soda lake.</title>
        <authorList>
            <person name="Toshchakov S.V."/>
            <person name="Zavarzina D.G."/>
            <person name="Zhilina T.N."/>
            <person name="Kostrikina N.A."/>
            <person name="Kublanov I.V."/>
        </authorList>
    </citation>
    <scope>NUCLEOTIDE SEQUENCE [LARGE SCALE GENOMIC DNA]</scope>
    <source>
        <strain evidence="2 3">Z-1701</strain>
    </source>
</reference>
<dbReference type="AlphaFoldDB" id="A0AA43XIK2"/>
<protein>
    <submittedName>
        <fullName evidence="2">Thioredoxin family protein</fullName>
    </submittedName>
</protein>
<evidence type="ECO:0000259" key="1">
    <source>
        <dbReference type="Pfam" id="PF13192"/>
    </source>
</evidence>
<keyword evidence="3" id="KW-1185">Reference proteome</keyword>